<organism evidence="3 4">
    <name type="scientific">Saccharothrix coeruleofusca</name>
    <dbReference type="NCBI Taxonomy" id="33919"/>
    <lineage>
        <taxon>Bacteria</taxon>
        <taxon>Bacillati</taxon>
        <taxon>Actinomycetota</taxon>
        <taxon>Actinomycetes</taxon>
        <taxon>Pseudonocardiales</taxon>
        <taxon>Pseudonocardiaceae</taxon>
        <taxon>Saccharothrix</taxon>
    </lineage>
</organism>
<evidence type="ECO:0000256" key="1">
    <source>
        <dbReference type="SAM" id="MobiDB-lite"/>
    </source>
</evidence>
<reference evidence="3" key="1">
    <citation type="journal article" date="2014" name="Int. J. Syst. Evol. Microbiol.">
        <title>Complete genome sequence of Corynebacterium casei LMG S-19264T (=DSM 44701T), isolated from a smear-ripened cheese.</title>
        <authorList>
            <consortium name="US DOE Joint Genome Institute (JGI-PGF)"/>
            <person name="Walter F."/>
            <person name="Albersmeier A."/>
            <person name="Kalinowski J."/>
            <person name="Ruckert C."/>
        </authorList>
    </citation>
    <scope>NUCLEOTIDE SEQUENCE</scope>
    <source>
        <strain evidence="3">JCM 3313</strain>
    </source>
</reference>
<reference evidence="3" key="2">
    <citation type="submission" date="2020-09" db="EMBL/GenBank/DDBJ databases">
        <authorList>
            <person name="Sun Q."/>
            <person name="Ohkuma M."/>
        </authorList>
    </citation>
    <scope>NUCLEOTIDE SEQUENCE</scope>
    <source>
        <strain evidence="3">JCM 3313</strain>
    </source>
</reference>
<feature type="transmembrane region" description="Helical" evidence="2">
    <location>
        <begin position="456"/>
        <end position="480"/>
    </location>
</feature>
<dbReference type="Proteomes" id="UP000639606">
    <property type="component" value="Unassembled WGS sequence"/>
</dbReference>
<evidence type="ECO:0000313" key="3">
    <source>
        <dbReference type="EMBL" id="GGP76607.1"/>
    </source>
</evidence>
<feature type="region of interest" description="Disordered" evidence="1">
    <location>
        <begin position="1"/>
        <end position="25"/>
    </location>
</feature>
<dbReference type="RefSeq" id="WP_189226490.1">
    <property type="nucleotide sequence ID" value="NZ_BMRG01000016.1"/>
</dbReference>
<sequence length="563" mass="60213">MTRSPARRITSTRTPPHGPLDPTGPVFREQREFAAAFAGTLNRATVAAAAGVDRPTQAGSIAALVREAYSRLAEDRRAAVRRRADRLLAGTPDQLRDVFGPHTDRLEEWAGSAGLHPELGALLKSAVRAHLDSHAVEIAQDITGHLSTTPETLGTAPKTWVKGGTSNGDASWTWTEIVLAAPAVLQFHWGTGEAGAEHGRWDLYHVQPGGVEVHLGKGLAGVPGSTWSIDLGQYLPATPPQAPQKYVVRVTPYSDPVVLPSYVEGMAGKKVPAEPVGPASKPVTITHSAVAGGPPPEFTGPVAVYTGLTCHLDSLEVAAEQDEVGDEEFHLMGFVQEIRPLSSPKGTTQAEFATSVTIDPDAKPPSKALHVHEDFALGFPVAPNWPRTYLLVVSVLEEDSGDAIGRWQADMAELSQEVLTPEIDGIIREYLEEKLDEYLEKNAQQLVNAGIDVASWIAGLVGSTAAFVVAWVAAAAAIVISGIIGGMADDYYGTATGVLVLPTNTAQYVHSLPGQHDSGAYRLDRRVIEMRGMTQWPYAAAWDGAIRVGVRWSFHDKVDYEGA</sequence>
<protein>
    <submittedName>
        <fullName evidence="3">Uncharacterized protein</fullName>
    </submittedName>
</protein>
<dbReference type="AlphaFoldDB" id="A0A918AU34"/>
<evidence type="ECO:0000313" key="4">
    <source>
        <dbReference type="Proteomes" id="UP000639606"/>
    </source>
</evidence>
<proteinExistence type="predicted"/>
<evidence type="ECO:0000256" key="2">
    <source>
        <dbReference type="SAM" id="Phobius"/>
    </source>
</evidence>
<keyword evidence="2" id="KW-0812">Transmembrane</keyword>
<keyword evidence="4" id="KW-1185">Reference proteome</keyword>
<keyword evidence="2" id="KW-0472">Membrane</keyword>
<accession>A0A918AU34</accession>
<comment type="caution">
    <text evidence="3">The sequence shown here is derived from an EMBL/GenBank/DDBJ whole genome shotgun (WGS) entry which is preliminary data.</text>
</comment>
<name>A0A918AU34_9PSEU</name>
<keyword evidence="2" id="KW-1133">Transmembrane helix</keyword>
<dbReference type="EMBL" id="BMRG01000016">
    <property type="protein sequence ID" value="GGP76607.1"/>
    <property type="molecule type" value="Genomic_DNA"/>
</dbReference>
<gene>
    <name evidence="3" type="ORF">GCM10010185_57940</name>
</gene>
<feature type="compositionally biased region" description="Polar residues" evidence="1">
    <location>
        <begin position="1"/>
        <end position="14"/>
    </location>
</feature>